<evidence type="ECO:0000256" key="7">
    <source>
        <dbReference type="SAM" id="MobiDB-lite"/>
    </source>
</evidence>
<comment type="similarity">
    <text evidence="2 6">Belongs to the glycosyl hydrolase 5 (cellulase A) family.</text>
</comment>
<dbReference type="Pfam" id="PF00150">
    <property type="entry name" value="Cellulase"/>
    <property type="match status" value="1"/>
</dbReference>
<dbReference type="OrthoDB" id="5823761at2759"/>
<keyword evidence="5 6" id="KW-0326">Glycosidase</keyword>
<dbReference type="EC" id="3.2.1.4" evidence="3"/>
<evidence type="ECO:0000256" key="6">
    <source>
        <dbReference type="RuleBase" id="RU361153"/>
    </source>
</evidence>
<feature type="compositionally biased region" description="Pro residues" evidence="7">
    <location>
        <begin position="328"/>
        <end position="337"/>
    </location>
</feature>
<dbReference type="InterPro" id="IPR017853">
    <property type="entry name" value="GH"/>
</dbReference>
<comment type="caution">
    <text evidence="9">The sequence shown here is derived from an EMBL/GenBank/DDBJ whole genome shotgun (WGS) entry which is preliminary data.</text>
</comment>
<dbReference type="AlphaFoldDB" id="A0A167QDE4"/>
<evidence type="ECO:0000256" key="3">
    <source>
        <dbReference type="ARBA" id="ARBA00012601"/>
    </source>
</evidence>
<evidence type="ECO:0000256" key="4">
    <source>
        <dbReference type="ARBA" id="ARBA00022801"/>
    </source>
</evidence>
<sequence length="451" mass="46177">MLTHWFQGTCPSSSAQLPLSSLGGADGQGQMKHFVQDDGLNVFRLPTSWQYLVNSNNAASAGNDLDATNAGKYDQLVRACLATGAYCMLDLHNFARFNGGIVGQGGPTDAQFAGLWGQLAAKYADEPNIVFELMNEPHDLDVGAWAQTCQHAVTAIRAAGAASQLILLPGTNFDSAATLVASGSADALLAVTNPDGSTTNLLLDVHKYLDVDNSGTHAACVTDNVGNFTVVADYLRAHGRQGFVSETGASSQASCVTDFCAQNAFINANADVFVGYVGWAAGGFDSSYVLSLTPSKQGGNGGGQYVDNALMTECVLGPYRNSSETVPSGPPPPPPPYSTTGTGTGIVVTTGTTESASTTATASETATTSDTTTEIAHSGYTITKTGEGGSTRTGVTHKATATATGTTLLLGTGSPSATTTGPLTIQTVNAARAVRVMKEALIGVVVVAALL</sequence>
<keyword evidence="10" id="KW-1185">Reference proteome</keyword>
<accession>A0A167QDE4</accession>
<keyword evidence="4 6" id="KW-0378">Hydrolase</keyword>
<dbReference type="GO" id="GO:0008810">
    <property type="term" value="F:cellulase activity"/>
    <property type="evidence" value="ECO:0007669"/>
    <property type="project" value="UniProtKB-EC"/>
</dbReference>
<dbReference type="PROSITE" id="PS00659">
    <property type="entry name" value="GLYCOSYL_HYDROL_F5"/>
    <property type="match status" value="1"/>
</dbReference>
<feature type="domain" description="Glycoside hydrolase family 5" evidence="8">
    <location>
        <begin position="27"/>
        <end position="281"/>
    </location>
</feature>
<evidence type="ECO:0000256" key="1">
    <source>
        <dbReference type="ARBA" id="ARBA00000966"/>
    </source>
</evidence>
<evidence type="ECO:0000259" key="8">
    <source>
        <dbReference type="Pfam" id="PF00150"/>
    </source>
</evidence>
<dbReference type="InterPro" id="IPR018087">
    <property type="entry name" value="Glyco_hydro_5_CS"/>
</dbReference>
<dbReference type="SUPFAM" id="SSF51445">
    <property type="entry name" value="(Trans)glycosidases"/>
    <property type="match status" value="1"/>
</dbReference>
<dbReference type="EMBL" id="AZHD01000014">
    <property type="protein sequence ID" value="OAA57537.1"/>
    <property type="molecule type" value="Genomic_DNA"/>
</dbReference>
<dbReference type="Gene3D" id="3.20.20.80">
    <property type="entry name" value="Glycosidases"/>
    <property type="match status" value="1"/>
</dbReference>
<dbReference type="STRING" id="1081102.A0A167QDE4"/>
<evidence type="ECO:0000256" key="5">
    <source>
        <dbReference type="ARBA" id="ARBA00023295"/>
    </source>
</evidence>
<dbReference type="InterPro" id="IPR001547">
    <property type="entry name" value="Glyco_hydro_5"/>
</dbReference>
<name>A0A167QDE4_9HYPO</name>
<evidence type="ECO:0000313" key="9">
    <source>
        <dbReference type="EMBL" id="OAA57537.1"/>
    </source>
</evidence>
<dbReference type="GO" id="GO:0009251">
    <property type="term" value="P:glucan catabolic process"/>
    <property type="evidence" value="ECO:0007669"/>
    <property type="project" value="TreeGrafter"/>
</dbReference>
<evidence type="ECO:0000256" key="2">
    <source>
        <dbReference type="ARBA" id="ARBA00005641"/>
    </source>
</evidence>
<reference evidence="9 10" key="1">
    <citation type="journal article" date="2016" name="Genome Biol. Evol.">
        <title>Divergent and convergent evolution of fungal pathogenicity.</title>
        <authorList>
            <person name="Shang Y."/>
            <person name="Xiao G."/>
            <person name="Zheng P."/>
            <person name="Cen K."/>
            <person name="Zhan S."/>
            <person name="Wang C."/>
        </authorList>
    </citation>
    <scope>NUCLEOTIDE SEQUENCE [LARGE SCALE GENOMIC DNA]</scope>
    <source>
        <strain evidence="9 10">RCEF 264</strain>
    </source>
</reference>
<dbReference type="Proteomes" id="UP000076874">
    <property type="component" value="Unassembled WGS sequence"/>
</dbReference>
<comment type="catalytic activity">
    <reaction evidence="1">
        <text>Endohydrolysis of (1-&gt;4)-beta-D-glucosidic linkages in cellulose, lichenin and cereal beta-D-glucans.</text>
        <dbReference type="EC" id="3.2.1.4"/>
    </reaction>
</comment>
<dbReference type="PANTHER" id="PTHR34142:SF5">
    <property type="entry name" value="CBM1 DOMAIN-CONTAINING PROTEIN"/>
    <property type="match status" value="1"/>
</dbReference>
<organism evidence="9 10">
    <name type="scientific">Niveomyces insectorum RCEF 264</name>
    <dbReference type="NCBI Taxonomy" id="1081102"/>
    <lineage>
        <taxon>Eukaryota</taxon>
        <taxon>Fungi</taxon>
        <taxon>Dikarya</taxon>
        <taxon>Ascomycota</taxon>
        <taxon>Pezizomycotina</taxon>
        <taxon>Sordariomycetes</taxon>
        <taxon>Hypocreomycetidae</taxon>
        <taxon>Hypocreales</taxon>
        <taxon>Cordycipitaceae</taxon>
        <taxon>Niveomyces</taxon>
    </lineage>
</organism>
<dbReference type="PANTHER" id="PTHR34142">
    <property type="entry name" value="ENDO-BETA-1,4-GLUCANASE A"/>
    <property type="match status" value="1"/>
</dbReference>
<proteinExistence type="inferred from homology"/>
<feature type="region of interest" description="Disordered" evidence="7">
    <location>
        <begin position="320"/>
        <end position="343"/>
    </location>
</feature>
<gene>
    <name evidence="9" type="ORF">SPI_07196</name>
</gene>
<protein>
    <recommendedName>
        <fullName evidence="3">cellulase</fullName>
        <ecNumber evidence="3">3.2.1.4</ecNumber>
    </recommendedName>
</protein>
<evidence type="ECO:0000313" key="10">
    <source>
        <dbReference type="Proteomes" id="UP000076874"/>
    </source>
</evidence>